<keyword evidence="2" id="KW-0812">Transmembrane</keyword>
<dbReference type="Proteomes" id="UP000000844">
    <property type="component" value="Chromosome"/>
</dbReference>
<accession>D3Q921</accession>
<keyword evidence="2" id="KW-0472">Membrane</keyword>
<dbReference type="STRING" id="446470.Snas_0919"/>
<dbReference type="EMBL" id="CP001778">
    <property type="protein sequence ID" value="ADD40630.1"/>
    <property type="molecule type" value="Genomic_DNA"/>
</dbReference>
<dbReference type="RefSeq" id="WP_013016201.1">
    <property type="nucleotide sequence ID" value="NC_013947.1"/>
</dbReference>
<sequence length="386" mass="41445">MKSQQPKRNWIVGTVAVVAACAVAVVVAVFYFSGGLFSGEPPVIEDCADMDTAPKPSDEYQSEELGLESADDAEETPKGVSADGRYTVGVRDGMDAPEDTTVMLRHDGQDVDTSDVIPGGDYATAFGVNSSGDVIGGFEKSKVGGWVFRDEKFVELKGPDGSRDVEPRAIADDGTIVGYFGATYPTRVPVMWEPGEVKATELPIDDGLHGKAIGISSTGTIIGNVYDGKHPEKSESTYAWVWDTDGNGRKLSELVDFPSGKKHEESWAFDIACDWVVADTGSDFVKVKLTTGEVEVVKGIDESWDDAWDYQKTAVDGHGRVFGTEKTEDEDASAGIFDDGFTPLPGLEAKKSDEESNSIIDMSQDGCVGLGRRTSIGQPVWLTCHN</sequence>
<evidence type="ECO:0000256" key="1">
    <source>
        <dbReference type="SAM" id="MobiDB-lite"/>
    </source>
</evidence>
<proteinExistence type="predicted"/>
<keyword evidence="4" id="KW-1185">Reference proteome</keyword>
<dbReference type="OrthoDB" id="4310309at2"/>
<dbReference type="PROSITE" id="PS51257">
    <property type="entry name" value="PROKAR_LIPOPROTEIN"/>
    <property type="match status" value="1"/>
</dbReference>
<protein>
    <submittedName>
        <fullName evidence="3">Uncharacterized protein</fullName>
    </submittedName>
</protein>
<reference evidence="3 4" key="1">
    <citation type="journal article" date="2009" name="Stand. Genomic Sci.">
        <title>Complete genome sequence of Stackebrandtia nassauensis type strain (LLR-40K-21).</title>
        <authorList>
            <person name="Munk C."/>
            <person name="Lapidus A."/>
            <person name="Copeland A."/>
            <person name="Jando M."/>
            <person name="Mayilraj S."/>
            <person name="Glavina Del Rio T."/>
            <person name="Nolan M."/>
            <person name="Chen F."/>
            <person name="Lucas S."/>
            <person name="Tice H."/>
            <person name="Cheng J.F."/>
            <person name="Han C."/>
            <person name="Detter J.C."/>
            <person name="Bruce D."/>
            <person name="Goodwin L."/>
            <person name="Chain P."/>
            <person name="Pitluck S."/>
            <person name="Goker M."/>
            <person name="Ovchinikova G."/>
            <person name="Pati A."/>
            <person name="Ivanova N."/>
            <person name="Mavromatis K."/>
            <person name="Chen A."/>
            <person name="Palaniappan K."/>
            <person name="Land M."/>
            <person name="Hauser L."/>
            <person name="Chang Y.J."/>
            <person name="Jeffries C.D."/>
            <person name="Bristow J."/>
            <person name="Eisen J.A."/>
            <person name="Markowitz V."/>
            <person name="Hugenholtz P."/>
            <person name="Kyrpides N.C."/>
            <person name="Klenk H.P."/>
        </authorList>
    </citation>
    <scope>NUCLEOTIDE SEQUENCE [LARGE SCALE GENOMIC DNA]</scope>
    <source>
        <strain evidence="4">DSM 44728 / CIP 108903 / NRRL B-16338 / NBRC 102104 / LLR-40K-21</strain>
    </source>
</reference>
<keyword evidence="2" id="KW-1133">Transmembrane helix</keyword>
<dbReference type="AlphaFoldDB" id="D3Q921"/>
<dbReference type="KEGG" id="sna:Snas_0919"/>
<evidence type="ECO:0000313" key="4">
    <source>
        <dbReference type="Proteomes" id="UP000000844"/>
    </source>
</evidence>
<gene>
    <name evidence="3" type="ordered locus">Snas_0919</name>
</gene>
<evidence type="ECO:0000256" key="2">
    <source>
        <dbReference type="SAM" id="Phobius"/>
    </source>
</evidence>
<organism evidence="3 4">
    <name type="scientific">Stackebrandtia nassauensis (strain DSM 44728 / CIP 108903 / NRRL B-16338 / NBRC 102104 / LLR-40K-21)</name>
    <dbReference type="NCBI Taxonomy" id="446470"/>
    <lineage>
        <taxon>Bacteria</taxon>
        <taxon>Bacillati</taxon>
        <taxon>Actinomycetota</taxon>
        <taxon>Actinomycetes</taxon>
        <taxon>Glycomycetales</taxon>
        <taxon>Glycomycetaceae</taxon>
        <taxon>Stackebrandtia</taxon>
    </lineage>
</organism>
<dbReference type="eggNOG" id="COG5563">
    <property type="taxonomic scope" value="Bacteria"/>
</dbReference>
<evidence type="ECO:0000313" key="3">
    <source>
        <dbReference type="EMBL" id="ADD40630.1"/>
    </source>
</evidence>
<feature type="transmembrane region" description="Helical" evidence="2">
    <location>
        <begin position="12"/>
        <end position="32"/>
    </location>
</feature>
<feature type="region of interest" description="Disordered" evidence="1">
    <location>
        <begin position="47"/>
        <end position="91"/>
    </location>
</feature>
<name>D3Q921_STANL</name>
<dbReference type="HOGENOM" id="CLU_737521_0_0_11"/>
<feature type="compositionally biased region" description="Acidic residues" evidence="1">
    <location>
        <begin position="60"/>
        <end position="74"/>
    </location>
</feature>